<accession>A0A378WCC1</accession>
<evidence type="ECO:0000313" key="2">
    <source>
        <dbReference type="EMBL" id="SUA29834.1"/>
    </source>
</evidence>
<reference evidence="2 3" key="1">
    <citation type="submission" date="2018-06" db="EMBL/GenBank/DDBJ databases">
        <authorList>
            <consortium name="Pathogen Informatics"/>
            <person name="Doyle S."/>
        </authorList>
    </citation>
    <scope>NUCLEOTIDE SEQUENCE [LARGE SCALE GENOMIC DNA]</scope>
    <source>
        <strain evidence="2 3">NCTC8554</strain>
    </source>
</reference>
<organism evidence="2 3">
    <name type="scientific">Neisseria meningitidis</name>
    <dbReference type="NCBI Taxonomy" id="487"/>
    <lineage>
        <taxon>Bacteria</taxon>
        <taxon>Pseudomonadati</taxon>
        <taxon>Pseudomonadota</taxon>
        <taxon>Betaproteobacteria</taxon>
        <taxon>Neisseriales</taxon>
        <taxon>Neisseriaceae</taxon>
        <taxon>Neisseria</taxon>
    </lineage>
</organism>
<dbReference type="Proteomes" id="UP000254176">
    <property type="component" value="Unassembled WGS sequence"/>
</dbReference>
<feature type="transmembrane region" description="Helical" evidence="1">
    <location>
        <begin position="6"/>
        <end position="27"/>
    </location>
</feature>
<dbReference type="AlphaFoldDB" id="A0A378WCC1"/>
<proteinExistence type="predicted"/>
<keyword evidence="1" id="KW-0472">Membrane</keyword>
<evidence type="ECO:0000313" key="3">
    <source>
        <dbReference type="Proteomes" id="UP000254176"/>
    </source>
</evidence>
<sequence length="50" mass="6136">MNPYQVLMAFFLVLIFLVGLSVHYGLIHQPPLSRNQMKIVLFFYYQYYYR</sequence>
<dbReference type="EMBL" id="UGRP01000002">
    <property type="protein sequence ID" value="SUA29834.1"/>
    <property type="molecule type" value="Genomic_DNA"/>
</dbReference>
<name>A0A378WCC1_NEIME</name>
<keyword evidence="1" id="KW-1133">Transmembrane helix</keyword>
<keyword evidence="1" id="KW-0812">Transmembrane</keyword>
<evidence type="ECO:0000256" key="1">
    <source>
        <dbReference type="SAM" id="Phobius"/>
    </source>
</evidence>
<protein>
    <submittedName>
        <fullName evidence="2">Uncharacterized protein</fullName>
    </submittedName>
</protein>
<gene>
    <name evidence="2" type="ORF">NCTC8554_01836</name>
</gene>